<dbReference type="AlphaFoldDB" id="A0A1J0WFH3"/>
<sequence length="596" mass="64407">MFQSFEVTARPEQGPPRLRALRTEIAAEGLAGFIVPRADAHQGEYVAPRDDRLAWLTGFTGSAGFCAVLPDVAGVFVDGRYRTQVKAQVASDFTPVPWPEVQLGSWLKDHLPDGGVVGFDPWLHTPGQIDQIEEALAGSRIELRACDNLVDRVWPDQPAPPMGPAKVHPIDFAGESHASKRARLARELQDAGHRAAVITLPDSHNWLLNIRGSDIAHNPVAHGFAILHDTGSVDLFMAPAKLDGMADHLGPDVHVSPPGDLLDRLATLEGPVRLDKQSVPLAVANALGDRAAWADDPCALPKACKNDAEIAGSAAAHLRDGAALCELLAWLDAQPAGKVTETDVVAKLEAFRRRDNALQEISFDTIAGTGPNGAIMHYRVTEETDSTLEDGHLIVIDSGGQYLDGTTDITRTIAIGTPPEDARAAFTRVLAGMIAMSRLRWPAGLAGSHIEAVGRMPLWLAGQDFDHGLGHGVGAYLSVHEGPQRLSRISTTPLRPGMILSNEPGYYREGAFGIRIENLMVVREAPSLPGGDDHRAMLHWETLSFAPIDRRLILPDMLEPAHIDWLNRYHADVAEKIGSRVSPETKLWLDAATAPL</sequence>
<evidence type="ECO:0000256" key="3">
    <source>
        <dbReference type="ARBA" id="ARBA00022801"/>
    </source>
</evidence>
<dbReference type="Proteomes" id="UP000181897">
    <property type="component" value="Chromosome"/>
</dbReference>
<dbReference type="Pfam" id="PF01321">
    <property type="entry name" value="Creatinase_N"/>
    <property type="match status" value="1"/>
</dbReference>
<gene>
    <name evidence="7" type="ORF">BOO69_06295</name>
</gene>
<keyword evidence="8" id="KW-1185">Reference proteome</keyword>
<evidence type="ECO:0000256" key="2">
    <source>
        <dbReference type="ARBA" id="ARBA00022723"/>
    </source>
</evidence>
<dbReference type="OrthoDB" id="9806388at2"/>
<dbReference type="KEGG" id="suam:BOO69_06295"/>
<dbReference type="Pfam" id="PF16188">
    <property type="entry name" value="Peptidase_M24_C"/>
    <property type="match status" value="1"/>
</dbReference>
<name>A0A1J0WFH3_9RHOB</name>
<dbReference type="PANTHER" id="PTHR43763">
    <property type="entry name" value="XAA-PRO AMINOPEPTIDASE 1"/>
    <property type="match status" value="1"/>
</dbReference>
<evidence type="ECO:0000259" key="4">
    <source>
        <dbReference type="Pfam" id="PF00557"/>
    </source>
</evidence>
<dbReference type="Gene3D" id="3.40.350.10">
    <property type="entry name" value="Creatinase/prolidase N-terminal domain"/>
    <property type="match status" value="2"/>
</dbReference>
<protein>
    <submittedName>
        <fullName evidence="7">X-Pro aminopeptidase</fullName>
    </submittedName>
</protein>
<proteinExistence type="inferred from homology"/>
<evidence type="ECO:0000259" key="5">
    <source>
        <dbReference type="Pfam" id="PF01321"/>
    </source>
</evidence>
<accession>A0A1J0WFH3</accession>
<dbReference type="InterPro" id="IPR029149">
    <property type="entry name" value="Creatin/AminoP/Spt16_N"/>
</dbReference>
<dbReference type="SUPFAM" id="SSF53092">
    <property type="entry name" value="Creatinase/prolidase N-terminal domain"/>
    <property type="match status" value="1"/>
</dbReference>
<dbReference type="Gene3D" id="3.90.230.10">
    <property type="entry name" value="Creatinase/methionine aminopeptidase superfamily"/>
    <property type="match status" value="1"/>
</dbReference>
<comment type="similarity">
    <text evidence="1">Belongs to the peptidase M24B family.</text>
</comment>
<organism evidence="7 8">
    <name type="scientific">Sulfitobacter alexandrii</name>
    <dbReference type="NCBI Taxonomy" id="1917485"/>
    <lineage>
        <taxon>Bacteria</taxon>
        <taxon>Pseudomonadati</taxon>
        <taxon>Pseudomonadota</taxon>
        <taxon>Alphaproteobacteria</taxon>
        <taxon>Rhodobacterales</taxon>
        <taxon>Roseobacteraceae</taxon>
        <taxon>Sulfitobacter</taxon>
    </lineage>
</organism>
<dbReference type="RefSeq" id="WP_071971306.1">
    <property type="nucleotide sequence ID" value="NZ_CP018076.1"/>
</dbReference>
<dbReference type="FunFam" id="3.90.230.10:FF:000009">
    <property type="entry name" value="xaa-Pro aminopeptidase 2"/>
    <property type="match status" value="1"/>
</dbReference>
<dbReference type="Pfam" id="PF16189">
    <property type="entry name" value="Creatinase_N_2"/>
    <property type="match status" value="1"/>
</dbReference>
<dbReference type="InterPro" id="IPR050422">
    <property type="entry name" value="X-Pro_aminopeptidase_P"/>
</dbReference>
<keyword evidence="2" id="KW-0479">Metal-binding</keyword>
<dbReference type="EMBL" id="CP018076">
    <property type="protein sequence ID" value="APE43069.1"/>
    <property type="molecule type" value="Genomic_DNA"/>
</dbReference>
<feature type="domain" description="Peptidase M24 C-terminal" evidence="6">
    <location>
        <begin position="537"/>
        <end position="596"/>
    </location>
</feature>
<dbReference type="InterPro" id="IPR033740">
    <property type="entry name" value="Pept_M24B"/>
</dbReference>
<feature type="domain" description="Peptidase M24" evidence="4">
    <location>
        <begin position="315"/>
        <end position="524"/>
    </location>
</feature>
<dbReference type="InterPro" id="IPR000994">
    <property type="entry name" value="Pept_M24"/>
</dbReference>
<dbReference type="SUPFAM" id="SSF55920">
    <property type="entry name" value="Creatinase/aminopeptidase"/>
    <property type="match status" value="1"/>
</dbReference>
<keyword evidence="7" id="KW-0645">Protease</keyword>
<dbReference type="CDD" id="cd01085">
    <property type="entry name" value="APP"/>
    <property type="match status" value="1"/>
</dbReference>
<dbReference type="GO" id="GO:0070006">
    <property type="term" value="F:metalloaminopeptidase activity"/>
    <property type="evidence" value="ECO:0007669"/>
    <property type="project" value="InterPro"/>
</dbReference>
<dbReference type="PANTHER" id="PTHR43763:SF6">
    <property type="entry name" value="XAA-PRO AMINOPEPTIDASE 1"/>
    <property type="match status" value="1"/>
</dbReference>
<evidence type="ECO:0000313" key="7">
    <source>
        <dbReference type="EMBL" id="APE43069.1"/>
    </source>
</evidence>
<dbReference type="GO" id="GO:0046872">
    <property type="term" value="F:metal ion binding"/>
    <property type="evidence" value="ECO:0007669"/>
    <property type="project" value="UniProtKB-KW"/>
</dbReference>
<evidence type="ECO:0000256" key="1">
    <source>
        <dbReference type="ARBA" id="ARBA00008766"/>
    </source>
</evidence>
<dbReference type="InterPro" id="IPR000587">
    <property type="entry name" value="Creatinase_N"/>
</dbReference>
<evidence type="ECO:0000259" key="6">
    <source>
        <dbReference type="Pfam" id="PF16188"/>
    </source>
</evidence>
<dbReference type="STRING" id="1917485.BOO69_06295"/>
<feature type="domain" description="Creatinase N-terminal" evidence="5">
    <location>
        <begin position="17"/>
        <end position="152"/>
    </location>
</feature>
<dbReference type="InterPro" id="IPR036005">
    <property type="entry name" value="Creatinase/aminopeptidase-like"/>
</dbReference>
<reference evidence="7 8" key="1">
    <citation type="submission" date="2016-11" db="EMBL/GenBank/DDBJ databases">
        <title>Complete genome sequence of Sulfitobacter sp. AM1-D1, a toxic bacteria associated with marine dinoflagellate Alexandrium minutum in East China Sea.</title>
        <authorList>
            <person name="Yang Q."/>
            <person name="Zhang X."/>
            <person name="Tian X."/>
        </authorList>
    </citation>
    <scope>NUCLEOTIDE SEQUENCE [LARGE SCALE GENOMIC DNA]</scope>
    <source>
        <strain evidence="7 8">AM1-D1</strain>
    </source>
</reference>
<keyword evidence="7" id="KW-0031">Aminopeptidase</keyword>
<dbReference type="InterPro" id="IPR032416">
    <property type="entry name" value="Peptidase_M24_C"/>
</dbReference>
<dbReference type="GO" id="GO:0005737">
    <property type="term" value="C:cytoplasm"/>
    <property type="evidence" value="ECO:0007669"/>
    <property type="project" value="UniProtKB-ARBA"/>
</dbReference>
<keyword evidence="3" id="KW-0378">Hydrolase</keyword>
<dbReference type="Pfam" id="PF00557">
    <property type="entry name" value="Peptidase_M24"/>
    <property type="match status" value="1"/>
</dbReference>
<evidence type="ECO:0000313" key="8">
    <source>
        <dbReference type="Proteomes" id="UP000181897"/>
    </source>
</evidence>